<dbReference type="PROSITE" id="PS51192">
    <property type="entry name" value="HELICASE_ATP_BIND_1"/>
    <property type="match status" value="2"/>
</dbReference>
<dbReference type="Gene3D" id="3.40.50.300">
    <property type="entry name" value="P-loop containing nucleotide triphosphate hydrolases"/>
    <property type="match status" value="4"/>
</dbReference>
<gene>
    <name evidence="8" type="ORF">L203_106164</name>
</gene>
<dbReference type="Pfam" id="PF00271">
    <property type="entry name" value="Helicase_C"/>
    <property type="match status" value="1"/>
</dbReference>
<dbReference type="PANTHER" id="PTHR47961:SF13">
    <property type="entry name" value="ACTIVATING SIGNAL COINTEGRATOR 1 COMPLEX SUBUNIT 3"/>
    <property type="match status" value="1"/>
</dbReference>
<dbReference type="SUPFAM" id="SSF46785">
    <property type="entry name" value="Winged helix' DNA-binding domain"/>
    <property type="match status" value="1"/>
</dbReference>
<evidence type="ECO:0000313" key="8">
    <source>
        <dbReference type="EMBL" id="WVN90919.1"/>
    </source>
</evidence>
<keyword evidence="3" id="KW-0347">Helicase</keyword>
<dbReference type="Pfam" id="PF23445">
    <property type="entry name" value="WHD_SNRNP200"/>
    <property type="match status" value="1"/>
</dbReference>
<evidence type="ECO:0000256" key="3">
    <source>
        <dbReference type="ARBA" id="ARBA00022806"/>
    </source>
</evidence>
<dbReference type="GO" id="GO:0003676">
    <property type="term" value="F:nucleic acid binding"/>
    <property type="evidence" value="ECO:0007669"/>
    <property type="project" value="InterPro"/>
</dbReference>
<proteinExistence type="predicted"/>
<dbReference type="KEGG" id="cdep:91090372"/>
<dbReference type="FunFam" id="3.40.50.300:FF:000062">
    <property type="entry name" value="U5 small nuclear ribonucleoprotein helicase"/>
    <property type="match status" value="1"/>
</dbReference>
<evidence type="ECO:0000256" key="4">
    <source>
        <dbReference type="ARBA" id="ARBA00022840"/>
    </source>
</evidence>
<dbReference type="SUPFAM" id="SSF158702">
    <property type="entry name" value="Sec63 N-terminal domain-like"/>
    <property type="match status" value="1"/>
</dbReference>
<protein>
    <recommendedName>
        <fullName evidence="10">RNA helicase</fullName>
    </recommendedName>
</protein>
<dbReference type="Gene3D" id="1.10.3380.10">
    <property type="entry name" value="Sec63 N-terminal domain-like domain"/>
    <property type="match status" value="1"/>
</dbReference>
<dbReference type="PROSITE" id="PS51194">
    <property type="entry name" value="HELICASE_CTER"/>
    <property type="match status" value="1"/>
</dbReference>
<feature type="region of interest" description="Disordered" evidence="5">
    <location>
        <begin position="1699"/>
        <end position="1729"/>
    </location>
</feature>
<dbReference type="PANTHER" id="PTHR47961">
    <property type="entry name" value="DNA POLYMERASE THETA, PUTATIVE (AFU_ORTHOLOGUE AFUA_1G05260)-RELATED"/>
    <property type="match status" value="1"/>
</dbReference>
<dbReference type="SMART" id="SM00487">
    <property type="entry name" value="DEXDc"/>
    <property type="match status" value="2"/>
</dbReference>
<dbReference type="GO" id="GO:0005524">
    <property type="term" value="F:ATP binding"/>
    <property type="evidence" value="ECO:0007669"/>
    <property type="project" value="UniProtKB-KW"/>
</dbReference>
<name>A0AAJ8JYZ3_9TREE</name>
<evidence type="ECO:0000259" key="6">
    <source>
        <dbReference type="PROSITE" id="PS51192"/>
    </source>
</evidence>
<dbReference type="GeneID" id="91090372"/>
<dbReference type="FunFam" id="1.10.10.10:FF:000024">
    <property type="entry name" value="U5 small nuclear ribonucleoprotein helicase"/>
    <property type="match status" value="1"/>
</dbReference>
<dbReference type="InterPro" id="IPR003593">
    <property type="entry name" value="AAA+_ATPase"/>
</dbReference>
<feature type="domain" description="Helicase C-terminal" evidence="7">
    <location>
        <begin position="532"/>
        <end position="735"/>
    </location>
</feature>
<dbReference type="Pfam" id="PF00270">
    <property type="entry name" value="DEAD"/>
    <property type="match status" value="2"/>
</dbReference>
<dbReference type="InterPro" id="IPR036388">
    <property type="entry name" value="WH-like_DNA-bd_sf"/>
</dbReference>
<dbReference type="InterPro" id="IPR057842">
    <property type="entry name" value="WH_MER3"/>
</dbReference>
<dbReference type="InterPro" id="IPR001650">
    <property type="entry name" value="Helicase_C-like"/>
</dbReference>
<keyword evidence="2" id="KW-0378">Hydrolase</keyword>
<dbReference type="InterPro" id="IPR035892">
    <property type="entry name" value="C2_domain_sf"/>
</dbReference>
<feature type="domain" description="Helicase ATP-binding" evidence="6">
    <location>
        <begin position="1173"/>
        <end position="1341"/>
    </location>
</feature>
<dbReference type="InterPro" id="IPR027417">
    <property type="entry name" value="P-loop_NTPase"/>
</dbReference>
<evidence type="ECO:0000256" key="1">
    <source>
        <dbReference type="ARBA" id="ARBA00022741"/>
    </source>
</evidence>
<evidence type="ECO:0000259" key="7">
    <source>
        <dbReference type="PROSITE" id="PS51194"/>
    </source>
</evidence>
<dbReference type="RefSeq" id="XP_066071619.1">
    <property type="nucleotide sequence ID" value="XM_066215522.1"/>
</dbReference>
<evidence type="ECO:0000256" key="5">
    <source>
        <dbReference type="SAM" id="MobiDB-lite"/>
    </source>
</evidence>
<dbReference type="FunFam" id="3.40.50.300:FF:000102">
    <property type="entry name" value="RNA helicase, activating signal cointegrator 1"/>
    <property type="match status" value="1"/>
</dbReference>
<reference evidence="8" key="2">
    <citation type="journal article" date="2022" name="Elife">
        <title>Obligate sexual reproduction of a homothallic fungus closely related to the Cryptococcus pathogenic species complex.</title>
        <authorList>
            <person name="Passer A.R."/>
            <person name="Clancey S.A."/>
            <person name="Shea T."/>
            <person name="David-Palma M."/>
            <person name="Averette A.F."/>
            <person name="Boekhout T."/>
            <person name="Porcel B.M."/>
            <person name="Nowrousian M."/>
            <person name="Cuomo C.A."/>
            <person name="Sun S."/>
            <person name="Heitman J."/>
            <person name="Coelho M.A."/>
        </authorList>
    </citation>
    <scope>NUCLEOTIDE SEQUENCE</scope>
    <source>
        <strain evidence="8">CBS 7841</strain>
    </source>
</reference>
<feature type="domain" description="Helicase ATP-binding" evidence="6">
    <location>
        <begin position="310"/>
        <end position="501"/>
    </location>
</feature>
<evidence type="ECO:0008006" key="10">
    <source>
        <dbReference type="Google" id="ProtNLM"/>
    </source>
</evidence>
<sequence>MSVQQYLSSLFQPPVPSEENDWEAVIAGWGPDHFAEYDEVLAEPGLETSPWPSILDYMSTAFPISLPPPVLDSEVSSSENFDIVERLRRHIPNTFSSLVNLLSIPRSNDDIQSELIEIMGFEGEALSLVEELLKPGVRDMVVSRCLRPSTNDNSKKDEQPSSINRPPKYVPNNRMVVKGKFKDHKKVLDISDIVGSAEDISRRLQEQLEGPKRMFSEGGPRMAELEELPHVYTATGSKSIPLAHGGKLALPEGTTRESADFFEEVVIPPANPVPPKEWERPVKIGELSPLAKGCFPNYVQLNRMQSIIQPTAMSTNENMLICAPTGAGKTDVAIMAIIRVFSQHLVEGSSSYTSNFNIDRSAFKIIYVAPMKALAAEIVSKFSKRLAWLRIKVRELTGDMQMTRQEIEETQIIVTTPEKWDVVTRKPTSEGELASKVKLLIIDEVHLLAEDRGAVIETIVARTLRQVESSQSLIRIVGLSATLPNYVDVGDFLRVNRHQGLFYFDGSFRPIPLQQHYIGVSGKPRSAISARNMDKVVFEKVSELVQQGHQVMIFVHARRDTVKTAQILKEMAIEEDISTFIQTDQHTKFSLYRSEISRSRNKEMKELFDAGFGIHHAGMLRTDRNMMEKMFGDGCINVLCCTSTLAWGVNLPAHAVIIKGTQVYDNDKGAFMDLSVLDVLQIFGRAGRPGYATKGVGYICTTHDKLDHYIKSVMSQTPIESKFIPGMTDSLNAEISLGTIANVHEAMQWLSYTYLFVRMKRNPWVYGMTYDVTVDDPQLGNKRNELIIQAARLLQKAKMVRYDDLTNTFTITDLGRIAAKYYLNFSTIEAFNDKFNSKMSNADLFQMLCEATEFEQIQLRESETEELEAIISSGIIPLEVAGGAINKRNKVNILLQAHISNVYINDFALVSDTAFVAQNAGRIIRALLEIALSRRWANCSYLLVELSKCIERRQWVYDHGFAQLKILQRETLHKLTQYTPDDMTIDDFRDMSAQEIGEFIHMNEKHGQAVLDAAMVFPTISLSHKLKPITHDLLQVTVQVTPNFKWNSKISGNSEPFYVWVQDQEGLDIYQWRNVRITPSSTFIDLDFFLPFDDTPPEYISIIGVSDKWLWSYESSYIPLTEIVMPPLPSRPTPVLSIPFIKTSCFNDPQLEQRYAMNLGIETLNTIQSQAFWIFYNTCVNALVSAPVGSGKSLLSEAAIWNAFRHDRESVVLVVVPNQYAVHEMVARLRNLCPPTRNVNIHSILDQSDFEQITSGRAAIGVTIPFAILNYAKIDDLLASSKIKLFVLEDLHLMNELYELTVAKILSLAYAARTRVIGVTSSLNDSSQLAEWLNLDPGPLDQSEKQIMLQPPALFNFAPSDRDNHISVSIKPFIIPHGPTLLRAMIKPAYDILKTAKQGAVLFVPSVHACSKVATDIVTQSGTEMDFSGFLSRPRNEVEPFLERLKDKKLFEPLLHGVGYITSHMAPSDLAIVLELFISGIIRALVVPRQLCWTLPVKSETVIVMGTQYVRTVPNNDSKARPEKHLVSYSQQELVKMQGFAMRSAAPTSPGGKLYIMCQAEQQIMISRVLQEGLPLESKVLNLLGRQSTSSSSVDPRAVHILNSLIQNQSPPVKTTADLPRRSDSRKTDMMDIVNWTFLSIRIRCNPSFYQLQPNRESQMEDISRKIDEWFDATDGQTLVTVSGTKRLIVNEIGTSVETGKERVEKNTNDSDNKNEDSDDHNGMDRNVV</sequence>
<dbReference type="Proteomes" id="UP000094043">
    <property type="component" value="Chromosome 8"/>
</dbReference>
<dbReference type="FunFam" id="1.10.3380.10:FF:000001">
    <property type="entry name" value="U5 small nuclear ribonucleoprotein helicase"/>
    <property type="match status" value="1"/>
</dbReference>
<dbReference type="SMART" id="SM00490">
    <property type="entry name" value="HELICc"/>
    <property type="match status" value="1"/>
</dbReference>
<dbReference type="CDD" id="cd18795">
    <property type="entry name" value="SF2_C_Ski2"/>
    <property type="match status" value="1"/>
</dbReference>
<evidence type="ECO:0000313" key="9">
    <source>
        <dbReference type="Proteomes" id="UP000094043"/>
    </source>
</evidence>
<reference evidence="8" key="1">
    <citation type="submission" date="2016-06" db="EMBL/GenBank/DDBJ databases">
        <authorList>
            <person name="Cuomo C."/>
            <person name="Litvintseva A."/>
            <person name="Heitman J."/>
            <person name="Chen Y."/>
            <person name="Sun S."/>
            <person name="Springer D."/>
            <person name="Dromer F."/>
            <person name="Young S."/>
            <person name="Zeng Q."/>
            <person name="Chapman S."/>
            <person name="Gujja S."/>
            <person name="Saif S."/>
            <person name="Birren B."/>
        </authorList>
    </citation>
    <scope>NUCLEOTIDE SEQUENCE</scope>
    <source>
        <strain evidence="8">CBS 7841</strain>
    </source>
</reference>
<dbReference type="InterPro" id="IPR011545">
    <property type="entry name" value="DEAD/DEAH_box_helicase_dom"/>
</dbReference>
<dbReference type="InterPro" id="IPR050474">
    <property type="entry name" value="Hel308_SKI2-like"/>
</dbReference>
<dbReference type="GO" id="GO:0004386">
    <property type="term" value="F:helicase activity"/>
    <property type="evidence" value="ECO:0007669"/>
    <property type="project" value="UniProtKB-KW"/>
</dbReference>
<organism evidence="8 9">
    <name type="scientific">Cryptococcus depauperatus CBS 7841</name>
    <dbReference type="NCBI Taxonomy" id="1295531"/>
    <lineage>
        <taxon>Eukaryota</taxon>
        <taxon>Fungi</taxon>
        <taxon>Dikarya</taxon>
        <taxon>Basidiomycota</taxon>
        <taxon>Agaricomycotina</taxon>
        <taxon>Tremellomycetes</taxon>
        <taxon>Tremellales</taxon>
        <taxon>Cryptococcaceae</taxon>
        <taxon>Cryptococcus</taxon>
    </lineage>
</organism>
<dbReference type="EMBL" id="CP143791">
    <property type="protein sequence ID" value="WVN90919.1"/>
    <property type="molecule type" value="Genomic_DNA"/>
</dbReference>
<keyword evidence="9" id="KW-1185">Reference proteome</keyword>
<dbReference type="InterPro" id="IPR004179">
    <property type="entry name" value="Sec63-dom"/>
</dbReference>
<keyword evidence="4" id="KW-0067">ATP-binding</keyword>
<dbReference type="Gene3D" id="1.10.10.10">
    <property type="entry name" value="Winged helix-like DNA-binding domain superfamily/Winged helix DNA-binding domain"/>
    <property type="match status" value="2"/>
</dbReference>
<dbReference type="Gene3D" id="2.60.40.150">
    <property type="entry name" value="C2 domain"/>
    <property type="match status" value="1"/>
</dbReference>
<evidence type="ECO:0000256" key="2">
    <source>
        <dbReference type="ARBA" id="ARBA00022801"/>
    </source>
</evidence>
<dbReference type="SMART" id="SM00382">
    <property type="entry name" value="AAA"/>
    <property type="match status" value="2"/>
</dbReference>
<dbReference type="InterPro" id="IPR036390">
    <property type="entry name" value="WH_DNA-bd_sf"/>
</dbReference>
<dbReference type="InterPro" id="IPR014001">
    <property type="entry name" value="Helicase_ATP-bd"/>
</dbReference>
<feature type="region of interest" description="Disordered" evidence="5">
    <location>
        <begin position="146"/>
        <end position="170"/>
    </location>
</feature>
<reference evidence="8" key="3">
    <citation type="submission" date="2024-01" db="EMBL/GenBank/DDBJ databases">
        <authorList>
            <person name="Coelho M.A."/>
            <person name="David-Palma M."/>
            <person name="Shea T."/>
            <person name="Sun S."/>
            <person name="Cuomo C.A."/>
            <person name="Heitman J."/>
        </authorList>
    </citation>
    <scope>NUCLEOTIDE SEQUENCE</scope>
    <source>
        <strain evidence="8">CBS 7841</strain>
    </source>
</reference>
<dbReference type="GO" id="GO:0016787">
    <property type="term" value="F:hydrolase activity"/>
    <property type="evidence" value="ECO:0007669"/>
    <property type="project" value="UniProtKB-KW"/>
</dbReference>
<dbReference type="SUPFAM" id="SSF52540">
    <property type="entry name" value="P-loop containing nucleoside triphosphate hydrolases"/>
    <property type="match status" value="3"/>
</dbReference>
<dbReference type="Pfam" id="PF02889">
    <property type="entry name" value="Sec63"/>
    <property type="match status" value="1"/>
</dbReference>
<accession>A0AAJ8JYZ3</accession>
<keyword evidence="1" id="KW-0547">Nucleotide-binding</keyword>
<dbReference type="SMART" id="SM00973">
    <property type="entry name" value="Sec63"/>
    <property type="match status" value="1"/>
</dbReference>